<dbReference type="SUPFAM" id="SSF50494">
    <property type="entry name" value="Trypsin-like serine proteases"/>
    <property type="match status" value="1"/>
</dbReference>
<organism evidence="11">
    <name type="scientific">Lygus hesperus</name>
    <name type="common">Western plant bug</name>
    <dbReference type="NCBI Taxonomy" id="30085"/>
    <lineage>
        <taxon>Eukaryota</taxon>
        <taxon>Metazoa</taxon>
        <taxon>Ecdysozoa</taxon>
        <taxon>Arthropoda</taxon>
        <taxon>Hexapoda</taxon>
        <taxon>Insecta</taxon>
        <taxon>Pterygota</taxon>
        <taxon>Neoptera</taxon>
        <taxon>Paraneoptera</taxon>
        <taxon>Hemiptera</taxon>
        <taxon>Heteroptera</taxon>
        <taxon>Panheteroptera</taxon>
        <taxon>Cimicomorpha</taxon>
        <taxon>Miridae</taxon>
        <taxon>Mirini</taxon>
        <taxon>Lygus</taxon>
    </lineage>
</organism>
<dbReference type="InterPro" id="IPR033116">
    <property type="entry name" value="TRYPSIN_SER"/>
</dbReference>
<dbReference type="InterPro" id="IPR009003">
    <property type="entry name" value="Peptidase_S1_PA"/>
</dbReference>
<dbReference type="GO" id="GO:0005615">
    <property type="term" value="C:extracellular space"/>
    <property type="evidence" value="ECO:0007669"/>
    <property type="project" value="TreeGrafter"/>
</dbReference>
<feature type="chain" id="PRO_5007389959" evidence="8">
    <location>
        <begin position="25"/>
        <end position="425"/>
    </location>
</feature>
<dbReference type="Pfam" id="PF00089">
    <property type="entry name" value="Trypsin"/>
    <property type="match status" value="1"/>
</dbReference>
<dbReference type="EMBL" id="GBHO01031258">
    <property type="protein sequence ID" value="JAG12346.1"/>
    <property type="molecule type" value="Transcribed_RNA"/>
</dbReference>
<dbReference type="Gene3D" id="2.40.10.10">
    <property type="entry name" value="Trypsin-like serine proteases"/>
    <property type="match status" value="1"/>
</dbReference>
<dbReference type="InterPro" id="IPR018114">
    <property type="entry name" value="TRYPSIN_HIS"/>
</dbReference>
<feature type="domain" description="Peptidase S1" evidence="9">
    <location>
        <begin position="175"/>
        <end position="421"/>
    </location>
</feature>
<dbReference type="FunFam" id="2.40.10.10:FF:000015">
    <property type="entry name" value="Atrial natriuretic peptide-converting enzyme"/>
    <property type="match status" value="1"/>
</dbReference>
<evidence type="ECO:0000256" key="2">
    <source>
        <dbReference type="ARBA" id="ARBA00022525"/>
    </source>
</evidence>
<dbReference type="CDD" id="cd00190">
    <property type="entry name" value="Tryp_SPc"/>
    <property type="match status" value="1"/>
</dbReference>
<protein>
    <submittedName>
        <fullName evidence="11">Serine protease snake</fullName>
    </submittedName>
</protein>
<evidence type="ECO:0000256" key="3">
    <source>
        <dbReference type="ARBA" id="ARBA00022670"/>
    </source>
</evidence>
<dbReference type="EMBL" id="GBHO01008799">
    <property type="protein sequence ID" value="JAG34805.1"/>
    <property type="molecule type" value="Transcribed_RNA"/>
</dbReference>
<evidence type="ECO:0000256" key="6">
    <source>
        <dbReference type="ARBA" id="ARBA00023157"/>
    </source>
</evidence>
<evidence type="ECO:0000256" key="1">
    <source>
        <dbReference type="ARBA" id="ARBA00004613"/>
    </source>
</evidence>
<keyword evidence="5 7" id="KW-0720">Serine protease</keyword>
<dbReference type="InterPro" id="IPR001254">
    <property type="entry name" value="Trypsin_dom"/>
</dbReference>
<evidence type="ECO:0000313" key="12">
    <source>
        <dbReference type="EMBL" id="JAG34805.1"/>
    </source>
</evidence>
<keyword evidence="4 7" id="KW-0378">Hydrolase</keyword>
<evidence type="ECO:0000256" key="5">
    <source>
        <dbReference type="ARBA" id="ARBA00022825"/>
    </source>
</evidence>
<keyword evidence="6" id="KW-1015">Disulfide bond</keyword>
<dbReference type="EMBL" id="GBHO01016462">
    <property type="protein sequence ID" value="JAG27142.1"/>
    <property type="molecule type" value="Transcribed_RNA"/>
</dbReference>
<dbReference type="PROSITE" id="PS00134">
    <property type="entry name" value="TRYPSIN_HIS"/>
    <property type="match status" value="1"/>
</dbReference>
<proteinExistence type="predicted"/>
<evidence type="ECO:0000256" key="8">
    <source>
        <dbReference type="SAM" id="SignalP"/>
    </source>
</evidence>
<keyword evidence="3 7" id="KW-0645">Protease</keyword>
<feature type="signal peptide" evidence="8">
    <location>
        <begin position="1"/>
        <end position="24"/>
    </location>
</feature>
<gene>
    <name evidence="11" type="primary">snk_13</name>
    <name evidence="12" type="synonym">snk_14</name>
    <name evidence="10" type="synonym">snk_15</name>
    <name evidence="10" type="ORF">CM83_62455</name>
    <name evidence="12" type="ORF">CM83_62458</name>
    <name evidence="11" type="ORF">CM83_62461</name>
</gene>
<evidence type="ECO:0000313" key="10">
    <source>
        <dbReference type="EMBL" id="JAG12346.1"/>
    </source>
</evidence>
<dbReference type="PROSITE" id="PS00135">
    <property type="entry name" value="TRYPSIN_SER"/>
    <property type="match status" value="1"/>
</dbReference>
<name>A0A0A9Y285_LYGHE</name>
<dbReference type="InterPro" id="IPR050127">
    <property type="entry name" value="Serine_Proteases_S1"/>
</dbReference>
<reference evidence="11" key="2">
    <citation type="submission" date="2014-07" db="EMBL/GenBank/DDBJ databases">
        <authorList>
            <person name="Hull J."/>
        </authorList>
    </citation>
    <scope>NUCLEOTIDE SEQUENCE</scope>
</reference>
<accession>A0A0A9Y285</accession>
<reference evidence="11" key="1">
    <citation type="journal article" date="2014" name="PLoS ONE">
        <title>Transcriptome-Based Identification of ABC Transporters in the Western Tarnished Plant Bug Lygus hesperus.</title>
        <authorList>
            <person name="Hull J.J."/>
            <person name="Chaney K."/>
            <person name="Geib S.M."/>
            <person name="Fabrick J.A."/>
            <person name="Brent C.S."/>
            <person name="Walsh D."/>
            <person name="Lavine L.C."/>
        </authorList>
    </citation>
    <scope>NUCLEOTIDE SEQUENCE</scope>
</reference>
<evidence type="ECO:0000259" key="9">
    <source>
        <dbReference type="PROSITE" id="PS50240"/>
    </source>
</evidence>
<dbReference type="PRINTS" id="PR00722">
    <property type="entry name" value="CHYMOTRYPSIN"/>
</dbReference>
<sequence length="425" mass="47546">MFSSSCLVLFPFFVFAGHLRDVTASSFLQNFKSSWDLTTQRSSSFKTFSEERLEEKEKGLFGWTTAVYPSLGRRRSSTSWATSTSSSRPPATYSDIIFSKKPLYDQDERSSSEEHQKNLLCDPTVGTTRQPFTKNYFRNRQKKQESAAQKWCKEFERDCITRNGPAKSTDLEMRITGGRMADPKKNTFMVLIGYGTKGNRQWLCGGSIVSERYVLTAAHCTEGGSLGKAKWVRVGELDLSTKKDDARPEDKDIVERIRHPEYKEPAVYNDIALLKLESDVTFNEWVSPICLHTSKSLPGGPVTVAGWGRLDFASSTSPMLLEVEISLFNDTECVRLMGSSRDKMQLPKGIDVDTMICAGEIRGGKDACSGDSGGPLFFEENECLTTQVGVTSMGRDCGLPNTAGIYTNVQKYVPWIESIVWPEDE</sequence>
<comment type="subcellular location">
    <subcellularLocation>
        <location evidence="1">Secreted</location>
    </subcellularLocation>
</comment>
<evidence type="ECO:0000256" key="7">
    <source>
        <dbReference type="RuleBase" id="RU363034"/>
    </source>
</evidence>
<dbReference type="PANTHER" id="PTHR24264:SF65">
    <property type="entry name" value="SRCR DOMAIN-CONTAINING PROTEIN"/>
    <property type="match status" value="1"/>
</dbReference>
<keyword evidence="8" id="KW-0732">Signal</keyword>
<dbReference type="PROSITE" id="PS50240">
    <property type="entry name" value="TRYPSIN_DOM"/>
    <property type="match status" value="1"/>
</dbReference>
<dbReference type="GO" id="GO:0006508">
    <property type="term" value="P:proteolysis"/>
    <property type="evidence" value="ECO:0007669"/>
    <property type="project" value="UniProtKB-KW"/>
</dbReference>
<dbReference type="SMART" id="SM00020">
    <property type="entry name" value="Tryp_SPc"/>
    <property type="match status" value="1"/>
</dbReference>
<dbReference type="GO" id="GO:0004252">
    <property type="term" value="F:serine-type endopeptidase activity"/>
    <property type="evidence" value="ECO:0007669"/>
    <property type="project" value="InterPro"/>
</dbReference>
<dbReference type="AlphaFoldDB" id="A0A0A9Y285"/>
<dbReference type="PANTHER" id="PTHR24264">
    <property type="entry name" value="TRYPSIN-RELATED"/>
    <property type="match status" value="1"/>
</dbReference>
<keyword evidence="2" id="KW-0964">Secreted</keyword>
<dbReference type="InterPro" id="IPR001314">
    <property type="entry name" value="Peptidase_S1A"/>
</dbReference>
<evidence type="ECO:0000256" key="4">
    <source>
        <dbReference type="ARBA" id="ARBA00022801"/>
    </source>
</evidence>
<dbReference type="InterPro" id="IPR043504">
    <property type="entry name" value="Peptidase_S1_PA_chymotrypsin"/>
</dbReference>
<evidence type="ECO:0000313" key="11">
    <source>
        <dbReference type="EMBL" id="JAG27142.1"/>
    </source>
</evidence>